<evidence type="ECO:0000313" key="2">
    <source>
        <dbReference type="EMBL" id="KAL2102088.1"/>
    </source>
</evidence>
<name>A0ABD1KSD6_9TELE</name>
<gene>
    <name evidence="2" type="ORF">ACEWY4_003849</name>
</gene>
<comment type="caution">
    <text evidence="2">The sequence shown here is derived from an EMBL/GenBank/DDBJ whole genome shotgun (WGS) entry which is preliminary data.</text>
</comment>
<dbReference type="Proteomes" id="UP001591681">
    <property type="component" value="Unassembled WGS sequence"/>
</dbReference>
<dbReference type="InterPro" id="IPR013320">
    <property type="entry name" value="ConA-like_dom_sf"/>
</dbReference>
<dbReference type="InterPro" id="IPR000998">
    <property type="entry name" value="MAM_dom"/>
</dbReference>
<evidence type="ECO:0000313" key="3">
    <source>
        <dbReference type="Proteomes" id="UP001591681"/>
    </source>
</evidence>
<protein>
    <recommendedName>
        <fullName evidence="1">MAM domain-containing protein</fullName>
    </recommendedName>
</protein>
<dbReference type="InterPro" id="IPR008974">
    <property type="entry name" value="TRAF-like"/>
</dbReference>
<dbReference type="CDD" id="cd06263">
    <property type="entry name" value="MAM"/>
    <property type="match status" value="1"/>
</dbReference>
<dbReference type="Gene3D" id="2.60.120.200">
    <property type="match status" value="1"/>
</dbReference>
<dbReference type="Pfam" id="PF00629">
    <property type="entry name" value="MAM"/>
    <property type="match status" value="1"/>
</dbReference>
<dbReference type="AlphaFoldDB" id="A0ABD1KSD6"/>
<feature type="domain" description="MAM" evidence="1">
    <location>
        <begin position="1"/>
        <end position="111"/>
    </location>
</feature>
<dbReference type="EMBL" id="JBHFQA010000003">
    <property type="protein sequence ID" value="KAL2102088.1"/>
    <property type="molecule type" value="Genomic_DNA"/>
</dbReference>
<accession>A0ABD1KSD6</accession>
<dbReference type="PROSITE" id="PS50060">
    <property type="entry name" value="MAM_2"/>
    <property type="match status" value="1"/>
</dbReference>
<proteinExistence type="predicted"/>
<dbReference type="Pfam" id="PF22486">
    <property type="entry name" value="MATH_2"/>
    <property type="match status" value="1"/>
</dbReference>
<dbReference type="Gene3D" id="2.60.210.10">
    <property type="entry name" value="Apoptosis, Tumor Necrosis Factor Receptor Associated Protein 2, Chain A"/>
    <property type="match status" value="1"/>
</dbReference>
<dbReference type="SUPFAM" id="SSF49899">
    <property type="entry name" value="Concanavalin A-like lectins/glucanases"/>
    <property type="match status" value="1"/>
</dbReference>
<reference evidence="2 3" key="1">
    <citation type="submission" date="2024-09" db="EMBL/GenBank/DDBJ databases">
        <title>A chromosome-level genome assembly of Gray's grenadier anchovy, Coilia grayii.</title>
        <authorList>
            <person name="Fu Z."/>
        </authorList>
    </citation>
    <scope>NUCLEOTIDE SEQUENCE [LARGE SCALE GENOMIC DNA]</scope>
    <source>
        <strain evidence="2">G4</strain>
        <tissue evidence="2">Muscle</tissue>
    </source>
</reference>
<sequence>MAGDRGVIKTKRITPQRDFQCLELFYYYNGADSDQLNIWIREFESGFHTTGAARLIGQITDSPENYWRLQHIQLRTTKVFQIEFEAVKGQGMSSGGFSLDDINLSETVCPHHIWHLRNFRQTLHSGITFQRGPKFYSVEGYRYRIYLTYVSERLGIYVSLVSGDYDYSLQWPCPNKQITVQLMEQTSSIQQRMSKQVTVTLYESQTTTSNGETVFHWDKPQLVGVQYFDSGELVFEGPLYGLSHFLSYTTILAGDFIQGEDSFLLISFEDVLNQPSPILPTPMTQSNNLIPSNLCGP</sequence>
<dbReference type="SUPFAM" id="SSF49599">
    <property type="entry name" value="TRAF domain-like"/>
    <property type="match status" value="1"/>
</dbReference>
<dbReference type="InterPro" id="IPR002083">
    <property type="entry name" value="MATH/TRAF_dom"/>
</dbReference>
<keyword evidence="3" id="KW-1185">Reference proteome</keyword>
<organism evidence="2 3">
    <name type="scientific">Coilia grayii</name>
    <name type="common">Gray's grenadier anchovy</name>
    <dbReference type="NCBI Taxonomy" id="363190"/>
    <lineage>
        <taxon>Eukaryota</taxon>
        <taxon>Metazoa</taxon>
        <taxon>Chordata</taxon>
        <taxon>Craniata</taxon>
        <taxon>Vertebrata</taxon>
        <taxon>Euteleostomi</taxon>
        <taxon>Actinopterygii</taxon>
        <taxon>Neopterygii</taxon>
        <taxon>Teleostei</taxon>
        <taxon>Clupei</taxon>
        <taxon>Clupeiformes</taxon>
        <taxon>Clupeoidei</taxon>
        <taxon>Engraulidae</taxon>
        <taxon>Coilinae</taxon>
        <taxon>Coilia</taxon>
    </lineage>
</organism>
<evidence type="ECO:0000259" key="1">
    <source>
        <dbReference type="PROSITE" id="PS50060"/>
    </source>
</evidence>